<dbReference type="InterPro" id="IPR002656">
    <property type="entry name" value="Acyl_transf_3_dom"/>
</dbReference>
<feature type="transmembrane region" description="Helical" evidence="1">
    <location>
        <begin position="113"/>
        <end position="131"/>
    </location>
</feature>
<dbReference type="Proteomes" id="UP001189429">
    <property type="component" value="Unassembled WGS sequence"/>
</dbReference>
<gene>
    <name evidence="3" type="ORF">PCOR1329_LOCUS85437</name>
</gene>
<keyword evidence="1" id="KW-0472">Membrane</keyword>
<organism evidence="3 4">
    <name type="scientific">Prorocentrum cordatum</name>
    <dbReference type="NCBI Taxonomy" id="2364126"/>
    <lineage>
        <taxon>Eukaryota</taxon>
        <taxon>Sar</taxon>
        <taxon>Alveolata</taxon>
        <taxon>Dinophyceae</taxon>
        <taxon>Prorocentrales</taxon>
        <taxon>Prorocentraceae</taxon>
        <taxon>Prorocentrum</taxon>
    </lineage>
</organism>
<feature type="transmembrane region" description="Helical" evidence="1">
    <location>
        <begin position="61"/>
        <end position="83"/>
    </location>
</feature>
<name>A0ABN9YFH6_9DINO</name>
<feature type="transmembrane region" description="Helical" evidence="1">
    <location>
        <begin position="143"/>
        <end position="168"/>
    </location>
</feature>
<feature type="transmembrane region" description="Helical" evidence="1">
    <location>
        <begin position="32"/>
        <end position="49"/>
    </location>
</feature>
<sequence length="297" mass="32910">MFLGPTVHTDPRVPDGVGSTLRRHPAAAAARWVPWFFLLSGFILFSAEARRPRSEPMGEYVARRAVTIYPLYAVGVLLALLVAKSRCEAPSVQALVLQAWLGQAWVPHMTEHVVQMQCWFLSCLVLYWAAFQPLFRRVSGLGLAPALGAILATLALPWLAVAVPILIGADPLWFNDHSFGHSETALDVAVVFLKFHPLCYLHVFVLGMLLGRLRLHLERFSGHRAATGLVEVMAPFGYAGLGCIFCSPALRVPVATRRGFMNLDLYARRGYVSLRLFCGMKNESDIAVYWTGVFCNL</sequence>
<evidence type="ECO:0000259" key="2">
    <source>
        <dbReference type="Pfam" id="PF01757"/>
    </source>
</evidence>
<protein>
    <recommendedName>
        <fullName evidence="2">Acyltransferase 3 domain-containing protein</fullName>
    </recommendedName>
</protein>
<keyword evidence="1" id="KW-0812">Transmembrane</keyword>
<feature type="transmembrane region" description="Helical" evidence="1">
    <location>
        <begin position="188"/>
        <end position="210"/>
    </location>
</feature>
<evidence type="ECO:0000313" key="3">
    <source>
        <dbReference type="EMBL" id="CAK0911599.1"/>
    </source>
</evidence>
<reference evidence="3" key="1">
    <citation type="submission" date="2023-10" db="EMBL/GenBank/DDBJ databases">
        <authorList>
            <person name="Chen Y."/>
            <person name="Shah S."/>
            <person name="Dougan E. K."/>
            <person name="Thang M."/>
            <person name="Chan C."/>
        </authorList>
    </citation>
    <scope>NUCLEOTIDE SEQUENCE [LARGE SCALE GENOMIC DNA]</scope>
</reference>
<feature type="domain" description="Acyltransferase 3" evidence="2">
    <location>
        <begin position="27"/>
        <end position="227"/>
    </location>
</feature>
<proteinExistence type="predicted"/>
<dbReference type="EMBL" id="CAUYUJ010022614">
    <property type="protein sequence ID" value="CAK0911599.1"/>
    <property type="molecule type" value="Genomic_DNA"/>
</dbReference>
<keyword evidence="4" id="KW-1185">Reference proteome</keyword>
<accession>A0ABN9YFH6</accession>
<comment type="caution">
    <text evidence="3">The sequence shown here is derived from an EMBL/GenBank/DDBJ whole genome shotgun (WGS) entry which is preliminary data.</text>
</comment>
<evidence type="ECO:0000256" key="1">
    <source>
        <dbReference type="SAM" id="Phobius"/>
    </source>
</evidence>
<dbReference type="Pfam" id="PF01757">
    <property type="entry name" value="Acyl_transf_3"/>
    <property type="match status" value="1"/>
</dbReference>
<evidence type="ECO:0000313" key="4">
    <source>
        <dbReference type="Proteomes" id="UP001189429"/>
    </source>
</evidence>
<keyword evidence="1" id="KW-1133">Transmembrane helix</keyword>